<dbReference type="PROSITE" id="PS00055">
    <property type="entry name" value="RIBOSOMAL_S12"/>
    <property type="match status" value="1"/>
</dbReference>
<evidence type="ECO:0000256" key="1">
    <source>
        <dbReference type="ARBA" id="ARBA00006224"/>
    </source>
</evidence>
<proteinExistence type="inferred from homology"/>
<sequence length="1187" mass="135847">MSDPIPSPPPLEVSAETPAAAPAASPPPQAPVDQFSSDPVKQNLLNLVARGHATIAEMRRLSDHIPSVFKLETKEDIQKYQYIIVDFRYLRQTDLWDQRVDSNIDLLDLMEEFRETHLDLLARFYALFESIYNYGKDLVMFCEQLKDGIYVSHTVETVLNDFDARQLFIESIQLCGVMLLLMDTTIEGPVRERLLIAYYRAKGPVELVDVDQICALCRSTGFNPSLGWTKRPEKYPEDFFGRVGVPKDLVHLMLGRLRNEDIYLQLQFYPSPEQRPTALAQMASICFIILFFIPDVLYSQPSTMNELVNRFFSDNWVISYYMGQRVDLLQVWEPYKAAKQAMNTVITPLLIQQTIEFRKHSYDQVMKEVNGYLSEGLMTEDYVVDHMVQILTTLRNSNCTLRWIMLHLTTSYKKFAEMLRPVFSKDDVLALMIQTAQLELILKKLYQNLLSTKQDRWDKLKTSSTQIITEIAEFFAGGTGTTKISKNEELEKWFREINTQIASVDYREPNSAGRKTAKLIAALEEVEQFQQIEQSLQIRQFLSDVRQNLTLMIRTINCREETMINIQVVSDMSYAWETAAEYIALMQHSIKQQASIVSKLRATFLKLSTMLEFPLMRIMQANSPDKESVAEYYSNRLVSFVRSVLQVVPITLFELMGQIIKLTTTELRDFPPKFAKEAMRDLAQLPLRTRLAKLTHEVVSFTDGILEMEKTNMGVIEVNPKVVLEEGVRKELVQKMSLILHTTLQFPTHKVGEFEDRLKSAALQMAGLRASFEYIQDYVGLYGLKIWQEEMQRLSNFYLEQECNTFLKKRVFEWQSEFQNEAAPIPLFPPTDSISTTFIGRLTRELIELTSPSHCVYSFRHTAWMDRQTRDEVVGVRLFTLLYNAVDVSLMAVMDRLLSFMIASTLSRTTLILKREIDRSMGLNVLNLASAAAPPGCVPDSNRILNSVAQTFKLVPRVCATLIDCILRIGHLQLLRCHLQSRLRAACKLESSVLCETLETLNEALLLDVEQHYRKPDTNAMPSAESPILPELSRYLQMVGQSNPLSQVYVATEPIASIDFLVFVGIVDVLGRMQIDTSLGNILVARNIKDPLDGVPLAVGAATFLKQFHSSFSTSFIERYGQLVRALYTEYGRNALKETEISAKTKIPSLSPEIQNLTRFVMELKKYMVLPDDAFDTCVPRHIVESF</sequence>
<dbReference type="EMBL" id="JARBJD010000016">
    <property type="protein sequence ID" value="KAK2961483.1"/>
    <property type="molecule type" value="Genomic_DNA"/>
</dbReference>
<evidence type="ECO:0000256" key="2">
    <source>
        <dbReference type="ARBA" id="ARBA00022980"/>
    </source>
</evidence>
<accession>A0ABQ9YCJ8</accession>
<gene>
    <name evidence="5" type="ORF">BLNAU_3605</name>
</gene>
<evidence type="ECO:0000256" key="3">
    <source>
        <dbReference type="ARBA" id="ARBA00023274"/>
    </source>
</evidence>
<dbReference type="Pfam" id="PF10266">
    <property type="entry name" value="Strumpellin"/>
    <property type="match status" value="1"/>
</dbReference>
<feature type="region of interest" description="Disordered" evidence="4">
    <location>
        <begin position="1"/>
        <end position="36"/>
    </location>
</feature>
<evidence type="ECO:0000256" key="4">
    <source>
        <dbReference type="SAM" id="MobiDB-lite"/>
    </source>
</evidence>
<name>A0ABQ9YCJ8_9EUKA</name>
<keyword evidence="6" id="KW-1185">Reference proteome</keyword>
<organism evidence="5 6">
    <name type="scientific">Blattamonas nauphoetae</name>
    <dbReference type="NCBI Taxonomy" id="2049346"/>
    <lineage>
        <taxon>Eukaryota</taxon>
        <taxon>Metamonada</taxon>
        <taxon>Preaxostyla</taxon>
        <taxon>Oxymonadida</taxon>
        <taxon>Blattamonas</taxon>
    </lineage>
</organism>
<feature type="compositionally biased region" description="Pro residues" evidence="4">
    <location>
        <begin position="1"/>
        <end position="11"/>
    </location>
</feature>
<comment type="similarity">
    <text evidence="1">Belongs to the strumpellin family.</text>
</comment>
<evidence type="ECO:0000313" key="6">
    <source>
        <dbReference type="Proteomes" id="UP001281761"/>
    </source>
</evidence>
<dbReference type="PANTHER" id="PTHR15691">
    <property type="entry name" value="WASH COMPLEX SUBUNIT 5"/>
    <property type="match status" value="1"/>
</dbReference>
<dbReference type="PANTHER" id="PTHR15691:SF6">
    <property type="entry name" value="WASH COMPLEX SUBUNIT 5"/>
    <property type="match status" value="1"/>
</dbReference>
<protein>
    <submittedName>
        <fullName evidence="5">WASH complex subunit 5</fullName>
    </submittedName>
</protein>
<dbReference type="InterPro" id="IPR019393">
    <property type="entry name" value="WASH_strumpellin"/>
</dbReference>
<evidence type="ECO:0000313" key="5">
    <source>
        <dbReference type="EMBL" id="KAK2961483.1"/>
    </source>
</evidence>
<keyword evidence="3" id="KW-0687">Ribonucleoprotein</keyword>
<comment type="caution">
    <text evidence="5">The sequence shown here is derived from an EMBL/GenBank/DDBJ whole genome shotgun (WGS) entry which is preliminary data.</text>
</comment>
<dbReference type="Proteomes" id="UP001281761">
    <property type="component" value="Unassembled WGS sequence"/>
</dbReference>
<dbReference type="InterPro" id="IPR006032">
    <property type="entry name" value="Ribosomal_uS12"/>
</dbReference>
<reference evidence="5 6" key="1">
    <citation type="journal article" date="2022" name="bioRxiv">
        <title>Genomics of Preaxostyla Flagellates Illuminates Evolutionary Transitions and the Path Towards Mitochondrial Loss.</title>
        <authorList>
            <person name="Novak L.V.F."/>
            <person name="Treitli S.C."/>
            <person name="Pyrih J."/>
            <person name="Halakuc P."/>
            <person name="Pipaliya S.V."/>
            <person name="Vacek V."/>
            <person name="Brzon O."/>
            <person name="Soukal P."/>
            <person name="Eme L."/>
            <person name="Dacks J.B."/>
            <person name="Karnkowska A."/>
            <person name="Elias M."/>
            <person name="Hampl V."/>
        </authorList>
    </citation>
    <scope>NUCLEOTIDE SEQUENCE [LARGE SCALE GENOMIC DNA]</scope>
    <source>
        <strain evidence="5">NAU3</strain>
        <tissue evidence="5">Gut</tissue>
    </source>
</reference>
<keyword evidence="2" id="KW-0689">Ribosomal protein</keyword>